<reference evidence="2 3" key="1">
    <citation type="submission" date="2020-02" db="EMBL/GenBank/DDBJ databases">
        <authorList>
            <person name="Ferguson B K."/>
        </authorList>
    </citation>
    <scope>NUCLEOTIDE SEQUENCE [LARGE SCALE GENOMIC DNA]</scope>
</reference>
<evidence type="ECO:0000256" key="1">
    <source>
        <dbReference type="SAM" id="MobiDB-lite"/>
    </source>
</evidence>
<feature type="region of interest" description="Disordered" evidence="1">
    <location>
        <begin position="59"/>
        <end position="78"/>
    </location>
</feature>
<gene>
    <name evidence="2" type="ORF">TBRA_LOCUS11329</name>
</gene>
<sequence>MKFHSSISISRRSNPRWEKNRTWTHRHPCSRVHRRLSARYSPRPIAEGFDRARPVRRHSPSYFSLGRSGRIARQSHRRRIPRQIKFRGGSAALNIDPNNRIRRLSVRVGTGLSGTDLWPTPRCRGAEPRSAGVHPKLSRAS</sequence>
<dbReference type="Proteomes" id="UP000479190">
    <property type="component" value="Unassembled WGS sequence"/>
</dbReference>
<keyword evidence="3" id="KW-1185">Reference proteome</keyword>
<proteinExistence type="predicted"/>
<dbReference type="AlphaFoldDB" id="A0A6H5IXB9"/>
<evidence type="ECO:0000313" key="2">
    <source>
        <dbReference type="EMBL" id="CAB0039590.1"/>
    </source>
</evidence>
<protein>
    <submittedName>
        <fullName evidence="2">Uncharacterized protein</fullName>
    </submittedName>
</protein>
<organism evidence="2 3">
    <name type="scientific">Trichogramma brassicae</name>
    <dbReference type="NCBI Taxonomy" id="86971"/>
    <lineage>
        <taxon>Eukaryota</taxon>
        <taxon>Metazoa</taxon>
        <taxon>Ecdysozoa</taxon>
        <taxon>Arthropoda</taxon>
        <taxon>Hexapoda</taxon>
        <taxon>Insecta</taxon>
        <taxon>Pterygota</taxon>
        <taxon>Neoptera</taxon>
        <taxon>Endopterygota</taxon>
        <taxon>Hymenoptera</taxon>
        <taxon>Apocrita</taxon>
        <taxon>Proctotrupomorpha</taxon>
        <taxon>Chalcidoidea</taxon>
        <taxon>Trichogrammatidae</taxon>
        <taxon>Trichogramma</taxon>
    </lineage>
</organism>
<name>A0A6H5IXB9_9HYME</name>
<feature type="region of interest" description="Disordered" evidence="1">
    <location>
        <begin position="115"/>
        <end position="141"/>
    </location>
</feature>
<evidence type="ECO:0000313" key="3">
    <source>
        <dbReference type="Proteomes" id="UP000479190"/>
    </source>
</evidence>
<dbReference type="EMBL" id="CADCXV010000971">
    <property type="protein sequence ID" value="CAB0039590.1"/>
    <property type="molecule type" value="Genomic_DNA"/>
</dbReference>
<accession>A0A6H5IXB9</accession>